<name>A0A0A9ETR5_ARUDO</name>
<dbReference type="AlphaFoldDB" id="A0A0A9ETR5"/>
<reference evidence="1" key="2">
    <citation type="journal article" date="2015" name="Data Brief">
        <title>Shoot transcriptome of the giant reed, Arundo donax.</title>
        <authorList>
            <person name="Barrero R.A."/>
            <person name="Guerrero F.D."/>
            <person name="Moolhuijzen P."/>
            <person name="Goolsby J.A."/>
            <person name="Tidwell J."/>
            <person name="Bellgard S.E."/>
            <person name="Bellgard M.I."/>
        </authorList>
    </citation>
    <scope>NUCLEOTIDE SEQUENCE</scope>
    <source>
        <tissue evidence="1">Shoot tissue taken approximately 20 cm above the soil surface</tissue>
    </source>
</reference>
<proteinExistence type="predicted"/>
<organism evidence="1">
    <name type="scientific">Arundo donax</name>
    <name type="common">Giant reed</name>
    <name type="synonym">Donax arundinaceus</name>
    <dbReference type="NCBI Taxonomy" id="35708"/>
    <lineage>
        <taxon>Eukaryota</taxon>
        <taxon>Viridiplantae</taxon>
        <taxon>Streptophyta</taxon>
        <taxon>Embryophyta</taxon>
        <taxon>Tracheophyta</taxon>
        <taxon>Spermatophyta</taxon>
        <taxon>Magnoliopsida</taxon>
        <taxon>Liliopsida</taxon>
        <taxon>Poales</taxon>
        <taxon>Poaceae</taxon>
        <taxon>PACMAD clade</taxon>
        <taxon>Arundinoideae</taxon>
        <taxon>Arundineae</taxon>
        <taxon>Arundo</taxon>
    </lineage>
</organism>
<evidence type="ECO:0000313" key="1">
    <source>
        <dbReference type="EMBL" id="JAD99422.1"/>
    </source>
</evidence>
<accession>A0A0A9ETR5</accession>
<protein>
    <submittedName>
        <fullName evidence="1">Uncharacterized protein</fullName>
    </submittedName>
</protein>
<reference evidence="1" key="1">
    <citation type="submission" date="2014-09" db="EMBL/GenBank/DDBJ databases">
        <authorList>
            <person name="Magalhaes I.L.F."/>
            <person name="Oliveira U."/>
            <person name="Santos F.R."/>
            <person name="Vidigal T.H.D.A."/>
            <person name="Brescovit A.D."/>
            <person name="Santos A.J."/>
        </authorList>
    </citation>
    <scope>NUCLEOTIDE SEQUENCE</scope>
    <source>
        <tissue evidence="1">Shoot tissue taken approximately 20 cm above the soil surface</tissue>
    </source>
</reference>
<sequence length="65" mass="7322">MQWLLGWLYCHSALFPVVTRVRYRRRLLAARVPSPPRLLAAALGLRRPGASLHRARVLAPPEPAV</sequence>
<dbReference type="EMBL" id="GBRH01198473">
    <property type="protein sequence ID" value="JAD99422.1"/>
    <property type="molecule type" value="Transcribed_RNA"/>
</dbReference>